<dbReference type="RefSeq" id="WP_167926878.1">
    <property type="nucleotide sequence ID" value="NZ_JAATVY010000015.1"/>
</dbReference>
<sequence>MSALTHLAVTDAGRQVTLAHADRTRSAHALRGELGRLIDELPGVTVNLWYEEVSSDCWLPGAQVKAGLVDPDHIPLVPGVRVHLCGALEFMATVRSGLIARGVPAENIAYAVFGPGMLPMA</sequence>
<protein>
    <submittedName>
        <fullName evidence="2">Uncharacterized protein</fullName>
    </submittedName>
</protein>
<dbReference type="EMBL" id="JAATVY010000015">
    <property type="protein sequence ID" value="NJC71962.1"/>
    <property type="molecule type" value="Genomic_DNA"/>
</dbReference>
<proteinExistence type="predicted"/>
<dbReference type="PANTHER" id="PTHR47354">
    <property type="entry name" value="NADH OXIDOREDUCTASE HCR"/>
    <property type="match status" value="1"/>
</dbReference>
<evidence type="ECO:0000313" key="2">
    <source>
        <dbReference type="EMBL" id="NJC71962.1"/>
    </source>
</evidence>
<evidence type="ECO:0000256" key="1">
    <source>
        <dbReference type="ARBA" id="ARBA00001974"/>
    </source>
</evidence>
<name>A0ABX0Y1E1_9ACTN</name>
<accession>A0ABX0Y1E1</accession>
<comment type="caution">
    <text evidence="2">The sequence shown here is derived from an EMBL/GenBank/DDBJ whole genome shotgun (WGS) entry which is preliminary data.</text>
</comment>
<dbReference type="InterPro" id="IPR050415">
    <property type="entry name" value="MRET"/>
</dbReference>
<comment type="cofactor">
    <cofactor evidence="1">
        <name>FAD</name>
        <dbReference type="ChEBI" id="CHEBI:57692"/>
    </cofactor>
</comment>
<dbReference type="InterPro" id="IPR039261">
    <property type="entry name" value="FNR_nucleotide-bd"/>
</dbReference>
<gene>
    <name evidence="2" type="ORF">HC031_19895</name>
</gene>
<dbReference type="SUPFAM" id="SSF52343">
    <property type="entry name" value="Ferredoxin reductase-like, C-terminal NADP-linked domain"/>
    <property type="match status" value="1"/>
</dbReference>
<keyword evidence="3" id="KW-1185">Reference proteome</keyword>
<dbReference type="PANTHER" id="PTHR47354:SF5">
    <property type="entry name" value="PROTEIN RFBI"/>
    <property type="match status" value="1"/>
</dbReference>
<organism evidence="2 3">
    <name type="scientific">Planosporangium thailandense</name>
    <dbReference type="NCBI Taxonomy" id="765197"/>
    <lineage>
        <taxon>Bacteria</taxon>
        <taxon>Bacillati</taxon>
        <taxon>Actinomycetota</taxon>
        <taxon>Actinomycetes</taxon>
        <taxon>Micromonosporales</taxon>
        <taxon>Micromonosporaceae</taxon>
        <taxon>Planosporangium</taxon>
    </lineage>
</organism>
<dbReference type="Gene3D" id="3.40.50.80">
    <property type="entry name" value="Nucleotide-binding domain of ferredoxin-NADP reductase (FNR) module"/>
    <property type="match status" value="1"/>
</dbReference>
<evidence type="ECO:0000313" key="3">
    <source>
        <dbReference type="Proteomes" id="UP000722989"/>
    </source>
</evidence>
<reference evidence="2 3" key="1">
    <citation type="submission" date="2020-03" db="EMBL/GenBank/DDBJ databases">
        <title>WGS of the type strain of Planosporangium spp.</title>
        <authorList>
            <person name="Thawai C."/>
        </authorList>
    </citation>
    <scope>NUCLEOTIDE SEQUENCE [LARGE SCALE GENOMIC DNA]</scope>
    <source>
        <strain evidence="2 3">TBRC 5610</strain>
    </source>
</reference>
<dbReference type="Proteomes" id="UP000722989">
    <property type="component" value="Unassembled WGS sequence"/>
</dbReference>